<sequence>MYIYIKNMVCVRCKMIVKTVLDSLDIQFEDVELGKVVLSSDLNSDQRSELNSALRYYELELLDSPKQILVENIKISIIEMVDTANGEKSVKFSELLSRKLNRDYTYLANTFSEIEKSTIEKFYILKKVERVKELMLYEGMSIKEIAFQLSYSSVAHLSTQFKAITGITPARFKKLWQAQTRVS</sequence>
<accession>A0A4V2F1P6</accession>
<evidence type="ECO:0000313" key="5">
    <source>
        <dbReference type="EMBL" id="RZS74506.1"/>
    </source>
</evidence>
<dbReference type="SUPFAM" id="SSF46689">
    <property type="entry name" value="Homeodomain-like"/>
    <property type="match status" value="1"/>
</dbReference>
<keyword evidence="1" id="KW-0805">Transcription regulation</keyword>
<reference evidence="5 6" key="1">
    <citation type="submission" date="2019-02" db="EMBL/GenBank/DDBJ databases">
        <title>Genomic Encyclopedia of Type Strains, Phase IV (KMG-IV): sequencing the most valuable type-strain genomes for metagenomic binning, comparative biology and taxonomic classification.</title>
        <authorList>
            <person name="Goeker M."/>
        </authorList>
    </citation>
    <scope>NUCLEOTIDE SEQUENCE [LARGE SCALE GENOMIC DNA]</scope>
    <source>
        <strain evidence="5 6">DSM 18116</strain>
    </source>
</reference>
<dbReference type="PROSITE" id="PS01124">
    <property type="entry name" value="HTH_ARAC_FAMILY_2"/>
    <property type="match status" value="1"/>
</dbReference>
<keyword evidence="2" id="KW-0238">DNA-binding</keyword>
<organism evidence="5 6">
    <name type="scientific">Pseudobacter ginsenosidimutans</name>
    <dbReference type="NCBI Taxonomy" id="661488"/>
    <lineage>
        <taxon>Bacteria</taxon>
        <taxon>Pseudomonadati</taxon>
        <taxon>Bacteroidota</taxon>
        <taxon>Chitinophagia</taxon>
        <taxon>Chitinophagales</taxon>
        <taxon>Chitinophagaceae</taxon>
        <taxon>Pseudobacter</taxon>
    </lineage>
</organism>
<evidence type="ECO:0000256" key="2">
    <source>
        <dbReference type="ARBA" id="ARBA00023125"/>
    </source>
</evidence>
<dbReference type="GO" id="GO:0003700">
    <property type="term" value="F:DNA-binding transcription factor activity"/>
    <property type="evidence" value="ECO:0007669"/>
    <property type="project" value="InterPro"/>
</dbReference>
<feature type="domain" description="HTH araC/xylS-type" evidence="4">
    <location>
        <begin position="96"/>
        <end position="175"/>
    </location>
</feature>
<proteinExistence type="predicted"/>
<evidence type="ECO:0000259" key="4">
    <source>
        <dbReference type="PROSITE" id="PS01124"/>
    </source>
</evidence>
<dbReference type="PANTHER" id="PTHR43280">
    <property type="entry name" value="ARAC-FAMILY TRANSCRIPTIONAL REGULATOR"/>
    <property type="match status" value="1"/>
</dbReference>
<keyword evidence="6" id="KW-1185">Reference proteome</keyword>
<dbReference type="PANTHER" id="PTHR43280:SF2">
    <property type="entry name" value="HTH-TYPE TRANSCRIPTIONAL REGULATOR EXSA"/>
    <property type="match status" value="1"/>
</dbReference>
<keyword evidence="3" id="KW-0804">Transcription</keyword>
<dbReference type="GO" id="GO:0043565">
    <property type="term" value="F:sequence-specific DNA binding"/>
    <property type="evidence" value="ECO:0007669"/>
    <property type="project" value="InterPro"/>
</dbReference>
<name>A0A4V2F1P6_9BACT</name>
<protein>
    <submittedName>
        <fullName evidence="5">Helix-turn-helix protein</fullName>
    </submittedName>
</protein>
<dbReference type="InterPro" id="IPR018060">
    <property type="entry name" value="HTH_AraC"/>
</dbReference>
<dbReference type="Gene3D" id="1.10.10.60">
    <property type="entry name" value="Homeodomain-like"/>
    <property type="match status" value="1"/>
</dbReference>
<comment type="caution">
    <text evidence="5">The sequence shown here is derived from an EMBL/GenBank/DDBJ whole genome shotgun (WGS) entry which is preliminary data.</text>
</comment>
<dbReference type="Pfam" id="PF12833">
    <property type="entry name" value="HTH_18"/>
    <property type="match status" value="1"/>
</dbReference>
<gene>
    <name evidence="5" type="ORF">EV199_0354</name>
</gene>
<dbReference type="AlphaFoldDB" id="A0A4V2F1P6"/>
<dbReference type="Proteomes" id="UP000293874">
    <property type="component" value="Unassembled WGS sequence"/>
</dbReference>
<dbReference type="SMART" id="SM00342">
    <property type="entry name" value="HTH_ARAC"/>
    <property type="match status" value="1"/>
</dbReference>
<evidence type="ECO:0000256" key="1">
    <source>
        <dbReference type="ARBA" id="ARBA00023015"/>
    </source>
</evidence>
<dbReference type="InterPro" id="IPR009057">
    <property type="entry name" value="Homeodomain-like_sf"/>
</dbReference>
<dbReference type="OrthoDB" id="952277at2"/>
<evidence type="ECO:0000256" key="3">
    <source>
        <dbReference type="ARBA" id="ARBA00023163"/>
    </source>
</evidence>
<evidence type="ECO:0000313" key="6">
    <source>
        <dbReference type="Proteomes" id="UP000293874"/>
    </source>
</evidence>
<dbReference type="EMBL" id="SGXA01000001">
    <property type="protein sequence ID" value="RZS74506.1"/>
    <property type="molecule type" value="Genomic_DNA"/>
</dbReference>